<evidence type="ECO:0000256" key="6">
    <source>
        <dbReference type="ARBA" id="ARBA00022989"/>
    </source>
</evidence>
<evidence type="ECO:0000256" key="5">
    <source>
        <dbReference type="ARBA" id="ARBA00022985"/>
    </source>
</evidence>
<evidence type="ECO:0000259" key="8">
    <source>
        <dbReference type="Pfam" id="PF00535"/>
    </source>
</evidence>
<evidence type="ECO:0000256" key="7">
    <source>
        <dbReference type="ARBA" id="ARBA00023136"/>
    </source>
</evidence>
<comment type="caution">
    <text evidence="9">The sequence shown here is derived from an EMBL/GenBank/DDBJ whole genome shotgun (WGS) entry which is preliminary data.</text>
</comment>
<dbReference type="SUPFAM" id="SSF53448">
    <property type="entry name" value="Nucleotide-diphospho-sugar transferases"/>
    <property type="match status" value="1"/>
</dbReference>
<organism evidence="9 10">
    <name type="scientific">Henriciella mobilis</name>
    <dbReference type="NCBI Taxonomy" id="2305467"/>
    <lineage>
        <taxon>Bacteria</taxon>
        <taxon>Pseudomonadati</taxon>
        <taxon>Pseudomonadota</taxon>
        <taxon>Alphaproteobacteria</taxon>
        <taxon>Hyphomonadales</taxon>
        <taxon>Hyphomonadaceae</taxon>
        <taxon>Henriciella</taxon>
    </lineage>
</organism>
<feature type="domain" description="Glycosyltransferase 2-like" evidence="8">
    <location>
        <begin position="8"/>
        <end position="174"/>
    </location>
</feature>
<evidence type="ECO:0000313" key="9">
    <source>
        <dbReference type="EMBL" id="RIJ30295.1"/>
    </source>
</evidence>
<keyword evidence="2" id="KW-0328">Glycosyltransferase</keyword>
<dbReference type="GO" id="GO:0005886">
    <property type="term" value="C:plasma membrane"/>
    <property type="evidence" value="ECO:0007669"/>
    <property type="project" value="TreeGrafter"/>
</dbReference>
<dbReference type="Pfam" id="PF00535">
    <property type="entry name" value="Glycos_transf_2"/>
    <property type="match status" value="1"/>
</dbReference>
<dbReference type="InterPro" id="IPR050256">
    <property type="entry name" value="Glycosyltransferase_2"/>
</dbReference>
<evidence type="ECO:0000256" key="2">
    <source>
        <dbReference type="ARBA" id="ARBA00022676"/>
    </source>
</evidence>
<keyword evidence="10" id="KW-1185">Reference proteome</keyword>
<evidence type="ECO:0000256" key="3">
    <source>
        <dbReference type="ARBA" id="ARBA00022679"/>
    </source>
</evidence>
<keyword evidence="7" id="KW-0472">Membrane</keyword>
<dbReference type="GO" id="GO:0099621">
    <property type="term" value="F:undecaprenyl-phosphate 4-deoxy-4-formamido-L-arabinose transferase activity"/>
    <property type="evidence" value="ECO:0007669"/>
    <property type="project" value="TreeGrafter"/>
</dbReference>
<dbReference type="CDD" id="cd04179">
    <property type="entry name" value="DPM_DPG-synthase_like"/>
    <property type="match status" value="1"/>
</dbReference>
<dbReference type="AlphaFoldDB" id="A0A399RKP6"/>
<evidence type="ECO:0000313" key="10">
    <source>
        <dbReference type="Proteomes" id="UP000266385"/>
    </source>
</evidence>
<dbReference type="PANTHER" id="PTHR48090">
    <property type="entry name" value="UNDECAPRENYL-PHOSPHATE 4-DEOXY-4-FORMAMIDO-L-ARABINOSE TRANSFERASE-RELATED"/>
    <property type="match status" value="1"/>
</dbReference>
<dbReference type="GO" id="GO:0009103">
    <property type="term" value="P:lipopolysaccharide biosynthetic process"/>
    <property type="evidence" value="ECO:0007669"/>
    <property type="project" value="UniProtKB-KW"/>
</dbReference>
<keyword evidence="1" id="KW-1003">Cell membrane</keyword>
<dbReference type="InterPro" id="IPR029044">
    <property type="entry name" value="Nucleotide-diphossugar_trans"/>
</dbReference>
<dbReference type="PANTHER" id="PTHR48090:SF3">
    <property type="entry name" value="UNDECAPRENYL-PHOSPHATE 4-DEOXY-4-FORMAMIDO-L-ARABINOSE TRANSFERASE"/>
    <property type="match status" value="1"/>
</dbReference>
<dbReference type="OrthoDB" id="9807795at2"/>
<protein>
    <submittedName>
        <fullName evidence="9">Glycosyltransferase family 2 protein</fullName>
    </submittedName>
</protein>
<proteinExistence type="predicted"/>
<dbReference type="RefSeq" id="WP_119375615.1">
    <property type="nucleotide sequence ID" value="NZ_QWFX01000006.1"/>
</dbReference>
<reference evidence="9 10" key="1">
    <citation type="submission" date="2018-08" db="EMBL/GenBank/DDBJ databases">
        <title>Henriciella mobilis sp. nov., isolated from seawater.</title>
        <authorList>
            <person name="Cheng H."/>
            <person name="Wu Y.-H."/>
            <person name="Xu X.-W."/>
            <person name="Guo L.-L."/>
        </authorList>
    </citation>
    <scope>NUCLEOTIDE SEQUENCE [LARGE SCALE GENOMIC DNA]</scope>
    <source>
        <strain evidence="9 10">JN25</strain>
    </source>
</reference>
<sequence>MTRQRDLSVLIPFYNEAGNVLPLIDEVHAALDGLDYEIVCVNDCSDDSTGDELAEAQAAAPERIIVRTHVQRAGKSAALMTGLRAVSGRWTQLLDGDGQNDIADTRRLWDEIVAPGGTGKLGLIAGKRKSRNDSGFKWLQSRVANGIRRFMLRDDATDTGCGWKLMRTDAFRELPYFASMHRFLPALMKRAGWEVREELVNDRRRWHGASKYGFLGRLGAGIFDLFGVFWLVRRGQPGIAAEWDDPRAGDQASEAKKSS</sequence>
<keyword evidence="6" id="KW-1133">Transmembrane helix</keyword>
<keyword evidence="3 9" id="KW-0808">Transferase</keyword>
<accession>A0A399RKP6</accession>
<keyword evidence="5" id="KW-0448">Lipopolysaccharide biosynthesis</keyword>
<dbReference type="InterPro" id="IPR001173">
    <property type="entry name" value="Glyco_trans_2-like"/>
</dbReference>
<gene>
    <name evidence="9" type="ORF">D1223_06530</name>
</gene>
<evidence type="ECO:0000256" key="4">
    <source>
        <dbReference type="ARBA" id="ARBA00022692"/>
    </source>
</evidence>
<dbReference type="Proteomes" id="UP000266385">
    <property type="component" value="Unassembled WGS sequence"/>
</dbReference>
<evidence type="ECO:0000256" key="1">
    <source>
        <dbReference type="ARBA" id="ARBA00022475"/>
    </source>
</evidence>
<name>A0A399RKP6_9PROT</name>
<dbReference type="EMBL" id="QWFX01000006">
    <property type="protein sequence ID" value="RIJ30295.1"/>
    <property type="molecule type" value="Genomic_DNA"/>
</dbReference>
<keyword evidence="4" id="KW-0812">Transmembrane</keyword>
<dbReference type="Gene3D" id="3.90.550.10">
    <property type="entry name" value="Spore Coat Polysaccharide Biosynthesis Protein SpsA, Chain A"/>
    <property type="match status" value="1"/>
</dbReference>